<evidence type="ECO:0000256" key="1">
    <source>
        <dbReference type="ARBA" id="ARBA00004225"/>
    </source>
</evidence>
<evidence type="ECO:0000256" key="5">
    <source>
        <dbReference type="ARBA" id="ARBA00022737"/>
    </source>
</evidence>
<evidence type="ECO:0000256" key="9">
    <source>
        <dbReference type="PROSITE-ProRule" id="PRU00282"/>
    </source>
</evidence>
<keyword evidence="6 11" id="KW-1133">Transmembrane helix</keyword>
<keyword evidence="7" id="KW-0496">Mitochondrion</keyword>
<keyword evidence="5" id="KW-0677">Repeat</keyword>
<evidence type="ECO:0000256" key="3">
    <source>
        <dbReference type="ARBA" id="ARBA00022448"/>
    </source>
</evidence>
<dbReference type="PANTHER" id="PTHR45624">
    <property type="entry name" value="MITOCHONDRIAL BASIC AMINO ACIDS TRANSPORTER-RELATED"/>
    <property type="match status" value="1"/>
</dbReference>
<keyword evidence="3 10" id="KW-0813">Transport</keyword>
<evidence type="ECO:0000256" key="2">
    <source>
        <dbReference type="ARBA" id="ARBA00006375"/>
    </source>
</evidence>
<dbReference type="GO" id="GO:0000064">
    <property type="term" value="F:L-ornithine transmembrane transporter activity"/>
    <property type="evidence" value="ECO:0007669"/>
    <property type="project" value="TreeGrafter"/>
</dbReference>
<dbReference type="GO" id="GO:0031966">
    <property type="term" value="C:mitochondrial membrane"/>
    <property type="evidence" value="ECO:0007669"/>
    <property type="project" value="UniProtKB-SubCell"/>
</dbReference>
<dbReference type="EMBL" id="KN840460">
    <property type="protein sequence ID" value="KIP09918.1"/>
    <property type="molecule type" value="Genomic_DNA"/>
</dbReference>
<comment type="similarity">
    <text evidence="2 10">Belongs to the mitochondrial carrier (TC 2.A.29) family.</text>
</comment>
<sequence length="257" mass="27314">MDSSPLDAASTSVAVRAAKDIAFGSIAGMTSKVFEHPFDLTKVRLQSQVLDAQARFSGPLDCLAQTFKKEGVRGLYRGLPAPIVGAMAENASLFLSYNELQNAVRWSTGAAPQQELPLSQLAIAAAGAGAITSFFLTPIELVKCKMQEAVARLLRGGDARRELAPWESAVAGACAGVAYNFALFPADSVKSAVQTEAELRPRAPGEPYPSFVATARAMYRAQGVRGLYAGCGITVARAVPSSAMIFMIYDWLNSRFA</sequence>
<organism evidence="12 13">
    <name type="scientific">Phlebiopsis gigantea (strain 11061_1 CR5-6)</name>
    <name type="common">White-rot fungus</name>
    <name type="synonym">Peniophora gigantea</name>
    <dbReference type="NCBI Taxonomy" id="745531"/>
    <lineage>
        <taxon>Eukaryota</taxon>
        <taxon>Fungi</taxon>
        <taxon>Dikarya</taxon>
        <taxon>Basidiomycota</taxon>
        <taxon>Agaricomycotina</taxon>
        <taxon>Agaricomycetes</taxon>
        <taxon>Polyporales</taxon>
        <taxon>Phanerochaetaceae</taxon>
        <taxon>Phlebiopsis</taxon>
    </lineage>
</organism>
<evidence type="ECO:0000313" key="12">
    <source>
        <dbReference type="EMBL" id="KIP09918.1"/>
    </source>
</evidence>
<dbReference type="PROSITE" id="PS50920">
    <property type="entry name" value="SOLCAR"/>
    <property type="match status" value="2"/>
</dbReference>
<comment type="subcellular location">
    <subcellularLocation>
        <location evidence="1">Mitochondrion membrane</location>
        <topology evidence="1">Multi-pass membrane protein</topology>
    </subcellularLocation>
</comment>
<evidence type="ECO:0000313" key="13">
    <source>
        <dbReference type="Proteomes" id="UP000053257"/>
    </source>
</evidence>
<keyword evidence="13" id="KW-1185">Reference proteome</keyword>
<evidence type="ECO:0000256" key="7">
    <source>
        <dbReference type="ARBA" id="ARBA00023128"/>
    </source>
</evidence>
<evidence type="ECO:0000256" key="4">
    <source>
        <dbReference type="ARBA" id="ARBA00022692"/>
    </source>
</evidence>
<dbReference type="InterPro" id="IPR050567">
    <property type="entry name" value="Mitochondrial_Carrier"/>
</dbReference>
<evidence type="ECO:0000256" key="11">
    <source>
        <dbReference type="SAM" id="Phobius"/>
    </source>
</evidence>
<evidence type="ECO:0000256" key="6">
    <source>
        <dbReference type="ARBA" id="ARBA00022989"/>
    </source>
</evidence>
<evidence type="ECO:0000256" key="10">
    <source>
        <dbReference type="RuleBase" id="RU000488"/>
    </source>
</evidence>
<dbReference type="Proteomes" id="UP000053257">
    <property type="component" value="Unassembled WGS sequence"/>
</dbReference>
<feature type="transmembrane region" description="Helical" evidence="11">
    <location>
        <begin position="226"/>
        <end position="249"/>
    </location>
</feature>
<evidence type="ECO:0000256" key="8">
    <source>
        <dbReference type="ARBA" id="ARBA00023136"/>
    </source>
</evidence>
<evidence type="ECO:0008006" key="14">
    <source>
        <dbReference type="Google" id="ProtNLM"/>
    </source>
</evidence>
<dbReference type="Pfam" id="PF00153">
    <property type="entry name" value="Mito_carr"/>
    <property type="match status" value="2"/>
</dbReference>
<dbReference type="AlphaFoldDB" id="A0A0C3PRN4"/>
<dbReference type="Gene3D" id="1.50.40.10">
    <property type="entry name" value="Mitochondrial carrier domain"/>
    <property type="match status" value="2"/>
</dbReference>
<feature type="repeat" description="Solcar" evidence="9">
    <location>
        <begin position="163"/>
        <end position="255"/>
    </location>
</feature>
<protein>
    <recommendedName>
        <fullName evidence="14">Mitochondrial carrier</fullName>
    </recommendedName>
</protein>
<dbReference type="SUPFAM" id="SSF103506">
    <property type="entry name" value="Mitochondrial carrier"/>
    <property type="match status" value="1"/>
</dbReference>
<keyword evidence="4 9" id="KW-0812">Transmembrane</keyword>
<keyword evidence="8 9" id="KW-0472">Membrane</keyword>
<reference evidence="12 13" key="1">
    <citation type="journal article" date="2014" name="PLoS Genet.">
        <title>Analysis of the Phlebiopsis gigantea genome, transcriptome and secretome provides insight into its pioneer colonization strategies of wood.</title>
        <authorList>
            <person name="Hori C."/>
            <person name="Ishida T."/>
            <person name="Igarashi K."/>
            <person name="Samejima M."/>
            <person name="Suzuki H."/>
            <person name="Master E."/>
            <person name="Ferreira P."/>
            <person name="Ruiz-Duenas F.J."/>
            <person name="Held B."/>
            <person name="Canessa P."/>
            <person name="Larrondo L.F."/>
            <person name="Schmoll M."/>
            <person name="Druzhinina I.S."/>
            <person name="Kubicek C.P."/>
            <person name="Gaskell J.A."/>
            <person name="Kersten P."/>
            <person name="St John F."/>
            <person name="Glasner J."/>
            <person name="Sabat G."/>
            <person name="Splinter BonDurant S."/>
            <person name="Syed K."/>
            <person name="Yadav J."/>
            <person name="Mgbeahuruike A.C."/>
            <person name="Kovalchuk A."/>
            <person name="Asiegbu F.O."/>
            <person name="Lackner G."/>
            <person name="Hoffmeister D."/>
            <person name="Rencoret J."/>
            <person name="Gutierrez A."/>
            <person name="Sun H."/>
            <person name="Lindquist E."/>
            <person name="Barry K."/>
            <person name="Riley R."/>
            <person name="Grigoriev I.V."/>
            <person name="Henrissat B."/>
            <person name="Kues U."/>
            <person name="Berka R.M."/>
            <person name="Martinez A.T."/>
            <person name="Covert S.F."/>
            <person name="Blanchette R.A."/>
            <person name="Cullen D."/>
        </authorList>
    </citation>
    <scope>NUCLEOTIDE SEQUENCE [LARGE SCALE GENOMIC DNA]</scope>
    <source>
        <strain evidence="12 13">11061_1 CR5-6</strain>
    </source>
</reference>
<dbReference type="InterPro" id="IPR018108">
    <property type="entry name" value="MCP_transmembrane"/>
</dbReference>
<gene>
    <name evidence="12" type="ORF">PHLGIDRAFT_101996</name>
</gene>
<dbReference type="InterPro" id="IPR023395">
    <property type="entry name" value="MCP_dom_sf"/>
</dbReference>
<dbReference type="HOGENOM" id="CLU_015166_16_3_1"/>
<dbReference type="OrthoDB" id="2139348at2759"/>
<dbReference type="STRING" id="745531.A0A0C3PRN4"/>
<dbReference type="PANTHER" id="PTHR45624:SF31">
    <property type="entry name" value="MITOCHONDRIAL ORNITHINE TRANSPORTER 1"/>
    <property type="match status" value="1"/>
</dbReference>
<feature type="repeat" description="Solcar" evidence="9">
    <location>
        <begin position="15"/>
        <end position="103"/>
    </location>
</feature>
<accession>A0A0C3PRN4</accession>
<dbReference type="GO" id="GO:1990575">
    <property type="term" value="P:mitochondrial L-ornithine transmembrane transport"/>
    <property type="evidence" value="ECO:0007669"/>
    <property type="project" value="TreeGrafter"/>
</dbReference>
<name>A0A0C3PRN4_PHLG1</name>
<proteinExistence type="inferred from homology"/>